<name>A0A5M9JJM6_MONFR</name>
<dbReference type="PANTHER" id="PTHR47804">
    <property type="entry name" value="60S RIBOSOMAL PROTEIN L19"/>
    <property type="match status" value="1"/>
</dbReference>
<feature type="transmembrane region" description="Helical" evidence="6">
    <location>
        <begin position="265"/>
        <end position="285"/>
    </location>
</feature>
<feature type="transmembrane region" description="Helical" evidence="6">
    <location>
        <begin position="167"/>
        <end position="191"/>
    </location>
</feature>
<feature type="transmembrane region" description="Helical" evidence="6">
    <location>
        <begin position="826"/>
        <end position="849"/>
    </location>
</feature>
<dbReference type="Proteomes" id="UP000322873">
    <property type="component" value="Unassembled WGS sequence"/>
</dbReference>
<feature type="transmembrane region" description="Helical" evidence="6">
    <location>
        <begin position="228"/>
        <end position="245"/>
    </location>
</feature>
<dbReference type="Pfam" id="PF13515">
    <property type="entry name" value="FUSC_2"/>
    <property type="match status" value="1"/>
</dbReference>
<feature type="compositionally biased region" description="Polar residues" evidence="5">
    <location>
        <begin position="399"/>
        <end position="413"/>
    </location>
</feature>
<feature type="transmembrane region" description="Helical" evidence="6">
    <location>
        <begin position="787"/>
        <end position="806"/>
    </location>
</feature>
<evidence type="ECO:0000256" key="1">
    <source>
        <dbReference type="ARBA" id="ARBA00004141"/>
    </source>
</evidence>
<feature type="transmembrane region" description="Helical" evidence="6">
    <location>
        <begin position="683"/>
        <end position="702"/>
    </location>
</feature>
<feature type="transmembrane region" description="Helical" evidence="6">
    <location>
        <begin position="203"/>
        <end position="221"/>
    </location>
</feature>
<sequence length="1110" mass="123210">MSSSPSAIEGSATSPVNRDGQRDRRFGKHGAKRGKLRNGTFVLPSTGERFRRQITLRHPSGFDGPARAHSYDEGLGLGLNLARDDTNNIFQRALIYCVESSKEFSQWLQSPTGKGILKCSLAYTLGSLATFSPLLANFLGHQDGKHMVATITVYFHPARSSGSMIEAAILGISAFLYAVFISVSSMAVSVYCETQLGLIELGYTLILIVFCGGGLGFIGWFKQAYNSPLVSVACSLASLAIITVLTKENAVQVGVFSNDKIVQVMKMVIMGMTSTSIVSLLAWPISARAELRESMIKTTDSFGDMLTMITGGFLSGAETDLRSASFDQAQKQYKSASTLLTKNLKEAKLEHYVLGTENEYAIEARLVGCMQTLAQSIGGLRSAALTQFSLLREPPLGSATPTGSHGFSSTQINPHGRPLSSKSDRFAILTAIEEASEEGSDLDAISERPKFLTRQGTETSLSSIAMPTVRTPSEIFGRFILHLGPSMKSLAYTLSQILEELPFAEGPDYRITINEHFRSSLAEALKLYSNARAQALKELYKSKELDKTRPESIEADFEEVAASCGHFSFNLQDFADEMQNYLAILEELKEEVERPKHRSWKWLMFWRKSKRQSKGDAINNEEQEQLIASDVGTQLPKDIPDPLRNRLGYRKVEIAAKVNPESKGGIIRRKAMRMVRFLDRDDIRFAIKVGLGAALYALFAFIPGTRPMYQQYRGEWGLLSYMLVCSMTIGASNTTGWARFIGTFIGAVIACVVWVICAGNPYALAFCGWVVSLPCFYIIIAKGNGPFGRFIMLTYNLSCLYAYSLSVKDSDHDDDEGGVRPIITEIAFHRVVAVLAGCIWGLIITRIVWPISARRKFKEGLSLLWLRMGLVWKRDPLSTIVEGESQHAYMNLREEFEFQRYIFVLDKLRSSATSEFELRGPFPSATYGRIVEATTKMLDAFHAMNVVIQKNAEASEGEALLLKFTEEERAQLCARISHLFQVMASSMKLEYPLLTDGLPSTAYARDRLLAKIFQYRKNMSISNRRSNEDETPTKVDTDNEDVLPELGGLGVQVSGAQRRTSQGITVKDEDYEILYAFILVTGQLAEEIGKVQREVELLFGVLDEGVLELR</sequence>
<keyword evidence="3 6" id="KW-1133">Transmembrane helix</keyword>
<evidence type="ECO:0000256" key="3">
    <source>
        <dbReference type="ARBA" id="ARBA00022989"/>
    </source>
</evidence>
<dbReference type="GO" id="GO:0016020">
    <property type="term" value="C:membrane"/>
    <property type="evidence" value="ECO:0007669"/>
    <property type="project" value="UniProtKB-SubCell"/>
</dbReference>
<dbReference type="PANTHER" id="PTHR47804:SF1">
    <property type="entry name" value="DUF2421 DOMAIN-CONTAINING PROTEIN"/>
    <property type="match status" value="1"/>
</dbReference>
<dbReference type="InterPro" id="IPR023244">
    <property type="entry name" value="Brefeldin_A-sensitivity_4"/>
</dbReference>
<feature type="transmembrane region" description="Helical" evidence="6">
    <location>
        <begin position="762"/>
        <end position="780"/>
    </location>
</feature>
<feature type="compositionally biased region" description="Polar residues" evidence="5">
    <location>
        <begin position="1"/>
        <end position="16"/>
    </location>
</feature>
<evidence type="ECO:0000256" key="5">
    <source>
        <dbReference type="SAM" id="MobiDB-lite"/>
    </source>
</evidence>
<evidence type="ECO:0000256" key="2">
    <source>
        <dbReference type="ARBA" id="ARBA00022692"/>
    </source>
</evidence>
<gene>
    <name evidence="8" type="ORF">EYC84_001111</name>
</gene>
<keyword evidence="2 6" id="KW-0812">Transmembrane</keyword>
<reference evidence="8 9" key="1">
    <citation type="submission" date="2019-06" db="EMBL/GenBank/DDBJ databases">
        <title>Genome Sequence of the Brown Rot Fungal Pathogen Monilinia fructicola.</title>
        <authorList>
            <person name="De Miccolis Angelini R.M."/>
            <person name="Landi L."/>
            <person name="Abate D."/>
            <person name="Pollastro S."/>
            <person name="Romanazzi G."/>
            <person name="Faretra F."/>
        </authorList>
    </citation>
    <scope>NUCLEOTIDE SEQUENCE [LARGE SCALE GENOMIC DNA]</scope>
    <source>
        <strain evidence="8 9">Mfrc123</strain>
    </source>
</reference>
<evidence type="ECO:0000313" key="9">
    <source>
        <dbReference type="Proteomes" id="UP000322873"/>
    </source>
</evidence>
<feature type="region of interest" description="Disordered" evidence="5">
    <location>
        <begin position="396"/>
        <end position="419"/>
    </location>
</feature>
<evidence type="ECO:0000313" key="8">
    <source>
        <dbReference type="EMBL" id="KAA8569481.1"/>
    </source>
</evidence>
<dbReference type="VEuPathDB" id="FungiDB:MFRU_004g02530"/>
<keyword evidence="9" id="KW-1185">Reference proteome</keyword>
<organism evidence="8 9">
    <name type="scientific">Monilinia fructicola</name>
    <name type="common">Brown rot fungus</name>
    <name type="synonym">Ciboria fructicola</name>
    <dbReference type="NCBI Taxonomy" id="38448"/>
    <lineage>
        <taxon>Eukaryota</taxon>
        <taxon>Fungi</taxon>
        <taxon>Dikarya</taxon>
        <taxon>Ascomycota</taxon>
        <taxon>Pezizomycotina</taxon>
        <taxon>Leotiomycetes</taxon>
        <taxon>Helotiales</taxon>
        <taxon>Sclerotiniaceae</taxon>
        <taxon>Monilinia</taxon>
    </lineage>
</organism>
<protein>
    <recommendedName>
        <fullName evidence="7">Integral membrane bound transporter domain-containing protein</fullName>
    </recommendedName>
</protein>
<dbReference type="AlphaFoldDB" id="A0A5M9JJM6"/>
<dbReference type="OrthoDB" id="2306at2759"/>
<keyword evidence="4 6" id="KW-0472">Membrane</keyword>
<feature type="transmembrane region" description="Helical" evidence="6">
    <location>
        <begin position="737"/>
        <end position="756"/>
    </location>
</feature>
<comment type="caution">
    <text evidence="8">The sequence shown here is derived from an EMBL/GenBank/DDBJ whole genome shotgun (WGS) entry which is preliminary data.</text>
</comment>
<proteinExistence type="predicted"/>
<dbReference type="InterPro" id="IPR052430">
    <property type="entry name" value="IVT-Associated"/>
</dbReference>
<dbReference type="EMBL" id="VICG01000008">
    <property type="protein sequence ID" value="KAA8569481.1"/>
    <property type="molecule type" value="Genomic_DNA"/>
</dbReference>
<accession>A0A5M9JJM6</accession>
<comment type="subcellular location">
    <subcellularLocation>
        <location evidence="1">Membrane</location>
        <topology evidence="1">Multi-pass membrane protein</topology>
    </subcellularLocation>
</comment>
<evidence type="ECO:0000256" key="6">
    <source>
        <dbReference type="SAM" id="Phobius"/>
    </source>
</evidence>
<evidence type="ECO:0000259" key="7">
    <source>
        <dbReference type="Pfam" id="PF13515"/>
    </source>
</evidence>
<evidence type="ECO:0000256" key="4">
    <source>
        <dbReference type="ARBA" id="ARBA00023136"/>
    </source>
</evidence>
<feature type="region of interest" description="Disordered" evidence="5">
    <location>
        <begin position="1"/>
        <end position="32"/>
    </location>
</feature>
<dbReference type="InterPro" id="IPR049453">
    <property type="entry name" value="Memb_transporter_dom"/>
</dbReference>
<dbReference type="PRINTS" id="PR02047">
    <property type="entry name" value="BREFELDNASP4"/>
</dbReference>
<feature type="domain" description="Integral membrane bound transporter" evidence="7">
    <location>
        <begin position="709"/>
        <end position="844"/>
    </location>
</feature>